<dbReference type="EMBL" id="VSRR010033049">
    <property type="protein sequence ID" value="MPC71523.1"/>
    <property type="molecule type" value="Genomic_DNA"/>
</dbReference>
<evidence type="ECO:0000313" key="3">
    <source>
        <dbReference type="Proteomes" id="UP000324222"/>
    </source>
</evidence>
<reference evidence="2 3" key="1">
    <citation type="submission" date="2019-05" db="EMBL/GenBank/DDBJ databases">
        <title>Another draft genome of Portunus trituberculatus and its Hox gene families provides insights of decapod evolution.</title>
        <authorList>
            <person name="Jeong J.-H."/>
            <person name="Song I."/>
            <person name="Kim S."/>
            <person name="Choi T."/>
            <person name="Kim D."/>
            <person name="Ryu S."/>
            <person name="Kim W."/>
        </authorList>
    </citation>
    <scope>NUCLEOTIDE SEQUENCE [LARGE SCALE GENOMIC DNA]</scope>
    <source>
        <tissue evidence="2">Muscle</tissue>
    </source>
</reference>
<organism evidence="2 3">
    <name type="scientific">Portunus trituberculatus</name>
    <name type="common">Swimming crab</name>
    <name type="synonym">Neptunus trituberculatus</name>
    <dbReference type="NCBI Taxonomy" id="210409"/>
    <lineage>
        <taxon>Eukaryota</taxon>
        <taxon>Metazoa</taxon>
        <taxon>Ecdysozoa</taxon>
        <taxon>Arthropoda</taxon>
        <taxon>Crustacea</taxon>
        <taxon>Multicrustacea</taxon>
        <taxon>Malacostraca</taxon>
        <taxon>Eumalacostraca</taxon>
        <taxon>Eucarida</taxon>
        <taxon>Decapoda</taxon>
        <taxon>Pleocyemata</taxon>
        <taxon>Brachyura</taxon>
        <taxon>Eubrachyura</taxon>
        <taxon>Portunoidea</taxon>
        <taxon>Portunidae</taxon>
        <taxon>Portuninae</taxon>
        <taxon>Portunus</taxon>
    </lineage>
</organism>
<sequence>MRPGTEGVKCIMGILVVVIPFHVRINFCWTFYH</sequence>
<accession>A0A5B7HN27</accession>
<dbReference type="Proteomes" id="UP000324222">
    <property type="component" value="Unassembled WGS sequence"/>
</dbReference>
<dbReference type="AlphaFoldDB" id="A0A5B7HN27"/>
<proteinExistence type="predicted"/>
<keyword evidence="1" id="KW-1133">Transmembrane helix</keyword>
<name>A0A5B7HN27_PORTR</name>
<protein>
    <submittedName>
        <fullName evidence="2">Uncharacterized protein</fullName>
    </submittedName>
</protein>
<evidence type="ECO:0000313" key="2">
    <source>
        <dbReference type="EMBL" id="MPC71523.1"/>
    </source>
</evidence>
<comment type="caution">
    <text evidence="2">The sequence shown here is derived from an EMBL/GenBank/DDBJ whole genome shotgun (WGS) entry which is preliminary data.</text>
</comment>
<gene>
    <name evidence="2" type="ORF">E2C01_065800</name>
</gene>
<keyword evidence="3" id="KW-1185">Reference proteome</keyword>
<feature type="transmembrane region" description="Helical" evidence="1">
    <location>
        <begin position="12"/>
        <end position="32"/>
    </location>
</feature>
<keyword evidence="1" id="KW-0812">Transmembrane</keyword>
<evidence type="ECO:0000256" key="1">
    <source>
        <dbReference type="SAM" id="Phobius"/>
    </source>
</evidence>
<keyword evidence="1" id="KW-0472">Membrane</keyword>